<reference evidence="8 9" key="1">
    <citation type="submission" date="2018-10" db="EMBL/GenBank/DDBJ databases">
        <title>Phylogenomics of Brevibacillus.</title>
        <authorList>
            <person name="Dunlap C."/>
        </authorList>
    </citation>
    <scope>NUCLEOTIDE SEQUENCE [LARGE SCALE GENOMIC DNA]</scope>
    <source>
        <strain evidence="8 9">JCM 15774</strain>
    </source>
</reference>
<dbReference type="PROSITE" id="PS51679">
    <property type="entry name" value="SAM_MT_C5"/>
    <property type="match status" value="1"/>
</dbReference>
<dbReference type="PRINTS" id="PR00105">
    <property type="entry name" value="C5METTRFRASE"/>
</dbReference>
<dbReference type="SUPFAM" id="SSF53335">
    <property type="entry name" value="S-adenosyl-L-methionine-dependent methyltransferases"/>
    <property type="match status" value="1"/>
</dbReference>
<organism evidence="8 9">
    <name type="scientific">Brevibacillus nitrificans</name>
    <dbReference type="NCBI Taxonomy" id="651560"/>
    <lineage>
        <taxon>Bacteria</taxon>
        <taxon>Bacillati</taxon>
        <taxon>Bacillota</taxon>
        <taxon>Bacilli</taxon>
        <taxon>Bacillales</taxon>
        <taxon>Paenibacillaceae</taxon>
        <taxon>Brevibacillus</taxon>
    </lineage>
</organism>
<keyword evidence="4" id="KW-0680">Restriction system</keyword>
<dbReference type="InterPro" id="IPR050390">
    <property type="entry name" value="C5-Methyltransferase"/>
</dbReference>
<comment type="catalytic activity">
    <reaction evidence="7">
        <text>a 2'-deoxycytidine in DNA + S-adenosyl-L-methionine = a 5-methyl-2'-deoxycytidine in DNA + S-adenosyl-L-homocysteine + H(+)</text>
        <dbReference type="Rhea" id="RHEA:13681"/>
        <dbReference type="Rhea" id="RHEA-COMP:11369"/>
        <dbReference type="Rhea" id="RHEA-COMP:11370"/>
        <dbReference type="ChEBI" id="CHEBI:15378"/>
        <dbReference type="ChEBI" id="CHEBI:57856"/>
        <dbReference type="ChEBI" id="CHEBI:59789"/>
        <dbReference type="ChEBI" id="CHEBI:85452"/>
        <dbReference type="ChEBI" id="CHEBI:85454"/>
        <dbReference type="EC" id="2.1.1.37"/>
    </reaction>
</comment>
<name>A0A3M8D7Q9_9BACL</name>
<dbReference type="NCBIfam" id="TIGR00675">
    <property type="entry name" value="dcm"/>
    <property type="match status" value="1"/>
</dbReference>
<dbReference type="InterPro" id="IPR031303">
    <property type="entry name" value="C5_meth_CS"/>
</dbReference>
<comment type="similarity">
    <text evidence="5 6">Belongs to the class I-like SAM-binding methyltransferase superfamily. C5-methyltransferase family.</text>
</comment>
<proteinExistence type="inferred from homology"/>
<keyword evidence="1 5" id="KW-0489">Methyltransferase</keyword>
<keyword evidence="9" id="KW-1185">Reference proteome</keyword>
<gene>
    <name evidence="8" type="primary">dcm</name>
    <name evidence="8" type="ORF">EDM59_15295</name>
</gene>
<dbReference type="InterPro" id="IPR001525">
    <property type="entry name" value="C5_MeTfrase"/>
</dbReference>
<dbReference type="GO" id="GO:0009307">
    <property type="term" value="P:DNA restriction-modification system"/>
    <property type="evidence" value="ECO:0007669"/>
    <property type="project" value="UniProtKB-KW"/>
</dbReference>
<evidence type="ECO:0000313" key="9">
    <source>
        <dbReference type="Proteomes" id="UP000269573"/>
    </source>
</evidence>
<evidence type="ECO:0000256" key="4">
    <source>
        <dbReference type="ARBA" id="ARBA00022747"/>
    </source>
</evidence>
<dbReference type="AlphaFoldDB" id="A0A3M8D7Q9"/>
<dbReference type="InterPro" id="IPR018117">
    <property type="entry name" value="C5_DNA_meth_AS"/>
</dbReference>
<dbReference type="PANTHER" id="PTHR10629:SF52">
    <property type="entry name" value="DNA (CYTOSINE-5)-METHYLTRANSFERASE 1"/>
    <property type="match status" value="1"/>
</dbReference>
<dbReference type="Pfam" id="PF00145">
    <property type="entry name" value="DNA_methylase"/>
    <property type="match status" value="2"/>
</dbReference>
<dbReference type="PROSITE" id="PS00094">
    <property type="entry name" value="C5_MTASE_1"/>
    <property type="match status" value="1"/>
</dbReference>
<keyword evidence="2 5" id="KW-0808">Transferase</keyword>
<dbReference type="EMBL" id="RHHU01000010">
    <property type="protein sequence ID" value="RNB83883.1"/>
    <property type="molecule type" value="Genomic_DNA"/>
</dbReference>
<evidence type="ECO:0000256" key="6">
    <source>
        <dbReference type="RuleBase" id="RU000416"/>
    </source>
</evidence>
<keyword evidence="3 5" id="KW-0949">S-adenosyl-L-methionine</keyword>
<dbReference type="GO" id="GO:0003886">
    <property type="term" value="F:DNA (cytosine-5-)-methyltransferase activity"/>
    <property type="evidence" value="ECO:0007669"/>
    <property type="project" value="UniProtKB-EC"/>
</dbReference>
<evidence type="ECO:0000256" key="2">
    <source>
        <dbReference type="ARBA" id="ARBA00022679"/>
    </source>
</evidence>
<accession>A0A3M8D7Q9</accession>
<comment type="caution">
    <text evidence="8">The sequence shown here is derived from an EMBL/GenBank/DDBJ whole genome shotgun (WGS) entry which is preliminary data.</text>
</comment>
<evidence type="ECO:0000313" key="8">
    <source>
        <dbReference type="EMBL" id="RNB83883.1"/>
    </source>
</evidence>
<dbReference type="PANTHER" id="PTHR10629">
    <property type="entry name" value="CYTOSINE-SPECIFIC METHYLTRANSFERASE"/>
    <property type="match status" value="1"/>
</dbReference>
<dbReference type="Gene3D" id="3.90.120.10">
    <property type="entry name" value="DNA Methylase, subunit A, domain 2"/>
    <property type="match status" value="1"/>
</dbReference>
<dbReference type="PROSITE" id="PS00095">
    <property type="entry name" value="C5_MTASE_2"/>
    <property type="match status" value="1"/>
</dbReference>
<dbReference type="EC" id="2.1.1.37" evidence="7"/>
<dbReference type="Proteomes" id="UP000269573">
    <property type="component" value="Unassembled WGS sequence"/>
</dbReference>
<dbReference type="RefSeq" id="WP_122924382.1">
    <property type="nucleotide sequence ID" value="NZ_RHHU01000010.1"/>
</dbReference>
<dbReference type="Gene3D" id="3.40.50.150">
    <property type="entry name" value="Vaccinia Virus protein VP39"/>
    <property type="match status" value="1"/>
</dbReference>
<evidence type="ECO:0000256" key="1">
    <source>
        <dbReference type="ARBA" id="ARBA00022603"/>
    </source>
</evidence>
<dbReference type="InterPro" id="IPR029063">
    <property type="entry name" value="SAM-dependent_MTases_sf"/>
</dbReference>
<protein>
    <recommendedName>
        <fullName evidence="7">Cytosine-specific methyltransferase</fullName>
        <ecNumber evidence="7">2.1.1.37</ecNumber>
    </recommendedName>
</protein>
<evidence type="ECO:0000256" key="7">
    <source>
        <dbReference type="RuleBase" id="RU000417"/>
    </source>
</evidence>
<feature type="active site" evidence="5">
    <location>
        <position position="119"/>
    </location>
</feature>
<evidence type="ECO:0000256" key="3">
    <source>
        <dbReference type="ARBA" id="ARBA00022691"/>
    </source>
</evidence>
<sequence>MNYIDLFAGAGGLSEGFIRNGFLPVAHVEYDRYASQTLRTRAAYHFLEQNRSKDIYFDYISAKCSREDFLSNIPSDLLDSVINEEISDFTIDSIFTKIESIMSAKGVTNIDVIVGGPPCQAYSLVGRARDPYGKEHDPRNYLYKQYIKFLVQFKPKIFVFENVPGILTAGKGKLFDDVKRYMNDAGYNIEARTLDASSFGVLQQRKRVILIGWKKGLNLSYPKFNLVNHSYKVNDVLSDLPELEPGEKLNIGFYKQKPSSYLKNYGIRTEEDILTQHICRVHNERDREIYKIAIELWKNEKKRLKYDELPEELRTHQNLTSFLDRFKVVSADLAYTHTVVAHIAKDGHYYIHPDINQLRSLSVREAARIQSFPDNFYFEGPRTAIFTQIGNAVPPVMAESIACSIRRMLQAI</sequence>
<evidence type="ECO:0000256" key="5">
    <source>
        <dbReference type="PROSITE-ProRule" id="PRU01016"/>
    </source>
</evidence>
<dbReference type="GO" id="GO:0032259">
    <property type="term" value="P:methylation"/>
    <property type="evidence" value="ECO:0007669"/>
    <property type="project" value="UniProtKB-KW"/>
</dbReference>